<dbReference type="EMBL" id="ABLOJW010000001">
    <property type="protein sequence ID" value="EKT4090778.1"/>
    <property type="molecule type" value="Genomic_DNA"/>
</dbReference>
<name>A0AAI9BYK9_STEMA</name>
<comment type="caution">
    <text evidence="1">The sequence shown here is derived from an EMBL/GenBank/DDBJ whole genome shotgun (WGS) entry which is preliminary data.</text>
</comment>
<evidence type="ECO:0000313" key="2">
    <source>
        <dbReference type="Proteomes" id="UP001218208"/>
    </source>
</evidence>
<organism evidence="1 2">
    <name type="scientific">Stenotrophomonas maltophilia</name>
    <name type="common">Pseudomonas maltophilia</name>
    <name type="synonym">Xanthomonas maltophilia</name>
    <dbReference type="NCBI Taxonomy" id="40324"/>
    <lineage>
        <taxon>Bacteria</taxon>
        <taxon>Pseudomonadati</taxon>
        <taxon>Pseudomonadota</taxon>
        <taxon>Gammaproteobacteria</taxon>
        <taxon>Lysobacterales</taxon>
        <taxon>Lysobacteraceae</taxon>
        <taxon>Stenotrophomonas</taxon>
        <taxon>Stenotrophomonas maltophilia group</taxon>
    </lineage>
</organism>
<evidence type="ECO:0000313" key="1">
    <source>
        <dbReference type="EMBL" id="EKT4090778.1"/>
    </source>
</evidence>
<accession>A0AAI9BYK9</accession>
<protein>
    <submittedName>
        <fullName evidence="1">Uncharacterized protein</fullName>
    </submittedName>
</protein>
<dbReference type="AlphaFoldDB" id="A0AAI9BYK9"/>
<reference evidence="1" key="1">
    <citation type="submission" date="2022-07" db="EMBL/GenBank/DDBJ databases">
        <authorList>
            <consortium name="DAFM: The Division of Animal and Food Microbiology"/>
        </authorList>
    </citation>
    <scope>NUCLEOTIDE SEQUENCE</scope>
    <source>
        <strain evidence="1">19MO01SH01-2</strain>
    </source>
</reference>
<gene>
    <name evidence="1" type="ORF">QEG23_000248</name>
</gene>
<dbReference type="Proteomes" id="UP001218208">
    <property type="component" value="Unassembled WGS sequence"/>
</dbReference>
<sequence>MADLIPSGPQALRNLADTLEQQARVYDLRLWRDRGQRSTVAEAFRHSASIARQQTNKLERLAEQLGGAADGR</sequence>
<proteinExistence type="predicted"/>